<proteinExistence type="predicted"/>
<evidence type="ECO:0000313" key="2">
    <source>
        <dbReference type="EMBL" id="MDT0264448.1"/>
    </source>
</evidence>
<name>A0ABU2JIA3_9ACTN</name>
<comment type="caution">
    <text evidence="2">The sequence shown here is derived from an EMBL/GenBank/DDBJ whole genome shotgun (WGS) entry which is preliminary data.</text>
</comment>
<gene>
    <name evidence="2" type="ORF">RM423_24130</name>
</gene>
<feature type="compositionally biased region" description="Basic and acidic residues" evidence="1">
    <location>
        <begin position="30"/>
        <end position="42"/>
    </location>
</feature>
<evidence type="ECO:0000256" key="1">
    <source>
        <dbReference type="SAM" id="MobiDB-lite"/>
    </source>
</evidence>
<sequence length="42" mass="4613">MFAAVPLRVTPPVVAVTRRRDAGSLPEVLQARRKDDQPGEGR</sequence>
<dbReference type="RefSeq" id="WP_311425585.1">
    <property type="nucleotide sequence ID" value="NZ_JAVREH010000112.1"/>
</dbReference>
<evidence type="ECO:0000313" key="3">
    <source>
        <dbReference type="Proteomes" id="UP001183176"/>
    </source>
</evidence>
<dbReference type="EMBL" id="JAVREH010000112">
    <property type="protein sequence ID" value="MDT0264448.1"/>
    <property type="molecule type" value="Genomic_DNA"/>
</dbReference>
<organism evidence="2 3">
    <name type="scientific">Jatrophihabitans lederbergiae</name>
    <dbReference type="NCBI Taxonomy" id="3075547"/>
    <lineage>
        <taxon>Bacteria</taxon>
        <taxon>Bacillati</taxon>
        <taxon>Actinomycetota</taxon>
        <taxon>Actinomycetes</taxon>
        <taxon>Jatrophihabitantales</taxon>
        <taxon>Jatrophihabitantaceae</taxon>
        <taxon>Jatrophihabitans</taxon>
    </lineage>
</organism>
<keyword evidence="3" id="KW-1185">Reference proteome</keyword>
<protein>
    <submittedName>
        <fullName evidence="2">Uncharacterized protein</fullName>
    </submittedName>
</protein>
<accession>A0ABU2JIA3</accession>
<dbReference type="Proteomes" id="UP001183176">
    <property type="component" value="Unassembled WGS sequence"/>
</dbReference>
<reference evidence="3" key="1">
    <citation type="submission" date="2023-07" db="EMBL/GenBank/DDBJ databases">
        <title>30 novel species of actinomycetes from the DSMZ collection.</title>
        <authorList>
            <person name="Nouioui I."/>
        </authorList>
    </citation>
    <scope>NUCLEOTIDE SEQUENCE [LARGE SCALE GENOMIC DNA]</scope>
    <source>
        <strain evidence="3">DSM 44399</strain>
    </source>
</reference>
<feature type="region of interest" description="Disordered" evidence="1">
    <location>
        <begin position="20"/>
        <end position="42"/>
    </location>
</feature>